<feature type="transmembrane region" description="Helical" evidence="2">
    <location>
        <begin position="789"/>
        <end position="810"/>
    </location>
</feature>
<protein>
    <submittedName>
        <fullName evidence="3">Uncharacterized protein</fullName>
    </submittedName>
</protein>
<dbReference type="AlphaFoldDB" id="A0A369XVI1"/>
<reference evidence="3 4" key="1">
    <citation type="submission" date="2018-05" db="EMBL/GenBank/DDBJ databases">
        <title>Integrated omic analyses show evidence that a Ca. Accumulibacter phosphatis strain performs denitrification under micro-aerobic conditions.</title>
        <authorList>
            <person name="Camejo P.Y."/>
            <person name="Katherine M.D."/>
            <person name="Daniel N.R."/>
        </authorList>
    </citation>
    <scope>NUCLEOTIDE SEQUENCE [LARGE SCALE GENOMIC DNA]</scope>
    <source>
        <strain evidence="3">UW-LDO-IC</strain>
    </source>
</reference>
<keyword evidence="2" id="KW-0472">Membrane</keyword>
<keyword evidence="2" id="KW-1133">Transmembrane helix</keyword>
<proteinExistence type="predicted"/>
<evidence type="ECO:0000256" key="2">
    <source>
        <dbReference type="SAM" id="Phobius"/>
    </source>
</evidence>
<evidence type="ECO:0000313" key="4">
    <source>
        <dbReference type="Proteomes" id="UP000253831"/>
    </source>
</evidence>
<sequence>MNTWRTWWTAVIVLGGMWWGSFVFAQQAARTHTTVEILEIGHRSLAGSSNVILDESTFDIVGRAPAQEASGMFHALARPRGDKAWTVVASARPAPGDVFRLSGLSFPTAGQYELTVGYFDQTLDSASAYADPNLEELSRGLSQRVTLTIDVAPHGPVPAAAWPNSKESFPVIAIVALGGRNVSPPGPQVVELPTDVVVRSEAFPKIPELYLAVLAPHTDRVWIYGPASPRHSQNEYVVPALSFSVPGDFQQTRFELIAFSTRRPITPGPTDVHRFRAMVEYSSAPLVIIADDLTTKPDNPRIANVSITRIGNYEISAGKGEAGGQNPVQRNGPVPPITVKSGDSVEVGDYRNIPEGARIWILTRPRGSPLWLVEGIALPTSPGGLQAFHFAPSEKRAAQGSGPVRRQAVSPAEIAPIPKLVLAAAQFKRQSTERHGGNKSEHEVLAVVALDTLPQTWLASSFLAASNIASVSELVRVKVDTESLDGPENLKVAITRIGQNRVSAALNREPYLLFPGENIEVNLRGKKLPASLHVYVATRGATSNNWQLHDVLGARHTYVAPDIVFENNGANGNAAFEIVAIATEGALPPSDRQLATQQLRERALAISSIVLTSKESGEAQTTQASFGKSISRGMDMWATLLLLAIVMGLVVLTIWIARRFPQLARRGAERVSNWLDRYDDIVKPHDQIDSAEVAVGAIVLGILLYAILDIYLPLFSDTISETLDFSPQRGYGLAVLIVLSTAFTGVLMHLAIRNSETARFIVVGFLLVGGSALIFFQATLFWRVMPSDFSAWWAFALIPFIEATGIYFATKFLWNFLGFAIYLSLRIPLLLLFLLLMSSETISRGEKEPRGPSEGPVNE</sequence>
<feature type="transmembrane region" description="Helical" evidence="2">
    <location>
        <begin position="6"/>
        <end position="25"/>
    </location>
</feature>
<dbReference type="EMBL" id="QPGA01000002">
    <property type="protein sequence ID" value="RDE52177.1"/>
    <property type="molecule type" value="Genomic_DNA"/>
</dbReference>
<feature type="region of interest" description="Disordered" evidence="1">
    <location>
        <begin position="320"/>
        <end position="339"/>
    </location>
</feature>
<name>A0A369XVI1_9PROT</name>
<dbReference type="Proteomes" id="UP000253831">
    <property type="component" value="Unassembled WGS sequence"/>
</dbReference>
<feature type="transmembrane region" description="Helical" evidence="2">
    <location>
        <begin position="733"/>
        <end position="752"/>
    </location>
</feature>
<feature type="transmembrane region" description="Helical" evidence="2">
    <location>
        <begin position="693"/>
        <end position="712"/>
    </location>
</feature>
<keyword evidence="2" id="KW-0812">Transmembrane</keyword>
<feature type="transmembrane region" description="Helical" evidence="2">
    <location>
        <begin position="758"/>
        <end position="782"/>
    </location>
</feature>
<evidence type="ECO:0000313" key="3">
    <source>
        <dbReference type="EMBL" id="RDE52177.1"/>
    </source>
</evidence>
<feature type="transmembrane region" description="Helical" evidence="2">
    <location>
        <begin position="816"/>
        <end position="837"/>
    </location>
</feature>
<evidence type="ECO:0000256" key="1">
    <source>
        <dbReference type="SAM" id="MobiDB-lite"/>
    </source>
</evidence>
<feature type="transmembrane region" description="Helical" evidence="2">
    <location>
        <begin position="637"/>
        <end position="657"/>
    </location>
</feature>
<comment type="caution">
    <text evidence="3">The sequence shown here is derived from an EMBL/GenBank/DDBJ whole genome shotgun (WGS) entry which is preliminary data.</text>
</comment>
<organism evidence="3 4">
    <name type="scientific">Candidatus Accumulibacter meliphilus</name>
    <dbReference type="NCBI Taxonomy" id="2211374"/>
    <lineage>
        <taxon>Bacteria</taxon>
        <taxon>Pseudomonadati</taxon>
        <taxon>Pseudomonadota</taxon>
        <taxon>Betaproteobacteria</taxon>
        <taxon>Candidatus Accumulibacter</taxon>
    </lineage>
</organism>
<gene>
    <name evidence="3" type="ORF">DVS81_02805</name>
</gene>
<accession>A0A369XVI1</accession>